<dbReference type="InterPro" id="IPR050595">
    <property type="entry name" value="Bact_response_regulator"/>
</dbReference>
<dbReference type="SUPFAM" id="SSF52172">
    <property type="entry name" value="CheY-like"/>
    <property type="match status" value="1"/>
</dbReference>
<evidence type="ECO:0000313" key="3">
    <source>
        <dbReference type="EMBL" id="VAX26359.1"/>
    </source>
</evidence>
<name>A0A3B1C832_9ZZZZ</name>
<dbReference type="Gene3D" id="3.40.50.2300">
    <property type="match status" value="1"/>
</dbReference>
<dbReference type="PROSITE" id="PS50110">
    <property type="entry name" value="RESPONSE_REGULATORY"/>
    <property type="match status" value="1"/>
</dbReference>
<dbReference type="PANTHER" id="PTHR44591">
    <property type="entry name" value="STRESS RESPONSE REGULATOR PROTEIN 1"/>
    <property type="match status" value="1"/>
</dbReference>
<accession>A0A3B1C832</accession>
<dbReference type="AlphaFoldDB" id="A0A3B1C832"/>
<dbReference type="InterPro" id="IPR001789">
    <property type="entry name" value="Sig_transdc_resp-reg_receiver"/>
</dbReference>
<feature type="domain" description="Response regulatory" evidence="2">
    <location>
        <begin position="9"/>
        <end position="125"/>
    </location>
</feature>
<organism evidence="3">
    <name type="scientific">hydrothermal vent metagenome</name>
    <dbReference type="NCBI Taxonomy" id="652676"/>
    <lineage>
        <taxon>unclassified sequences</taxon>
        <taxon>metagenomes</taxon>
        <taxon>ecological metagenomes</taxon>
    </lineage>
</organism>
<dbReference type="PANTHER" id="PTHR44591:SF3">
    <property type="entry name" value="RESPONSE REGULATORY DOMAIN-CONTAINING PROTEIN"/>
    <property type="match status" value="1"/>
</dbReference>
<dbReference type="GO" id="GO:0000160">
    <property type="term" value="P:phosphorelay signal transduction system"/>
    <property type="evidence" value="ECO:0007669"/>
    <property type="project" value="InterPro"/>
</dbReference>
<reference evidence="3" key="1">
    <citation type="submission" date="2018-06" db="EMBL/GenBank/DDBJ databases">
        <authorList>
            <person name="Zhirakovskaya E."/>
        </authorList>
    </citation>
    <scope>NUCLEOTIDE SEQUENCE</scope>
</reference>
<dbReference type="EMBL" id="UOGD01000335">
    <property type="protein sequence ID" value="VAX26359.1"/>
    <property type="molecule type" value="Genomic_DNA"/>
</dbReference>
<evidence type="ECO:0000256" key="1">
    <source>
        <dbReference type="ARBA" id="ARBA00022553"/>
    </source>
</evidence>
<keyword evidence="1" id="KW-0597">Phosphoprotein</keyword>
<proteinExistence type="predicted"/>
<gene>
    <name evidence="3" type="ORF">MNBD_IGNAVI01-1375</name>
</gene>
<dbReference type="SMART" id="SM00448">
    <property type="entry name" value="REC"/>
    <property type="match status" value="1"/>
</dbReference>
<dbReference type="InterPro" id="IPR011006">
    <property type="entry name" value="CheY-like_superfamily"/>
</dbReference>
<protein>
    <recommendedName>
        <fullName evidence="2">Response regulatory domain-containing protein</fullName>
    </recommendedName>
</protein>
<sequence>MSDEGKKPTLLVVEDDYDSQKFLQLFLRRKFNVEVCDSSETFYSILADHKIDIILMDISLRGTKNGLELTSELKADENYKHIPVVVLTAHAFHKDKENAYQAGVDAFLTKPVQNDVLMSTLVKILKNKEVDD</sequence>
<evidence type="ECO:0000259" key="2">
    <source>
        <dbReference type="PROSITE" id="PS50110"/>
    </source>
</evidence>
<dbReference type="Pfam" id="PF00072">
    <property type="entry name" value="Response_reg"/>
    <property type="match status" value="1"/>
</dbReference>